<dbReference type="EMBL" id="JPWV03000391">
    <property type="protein sequence ID" value="KAG2512969.1"/>
    <property type="molecule type" value="Genomic_DNA"/>
</dbReference>
<dbReference type="InterPro" id="IPR013320">
    <property type="entry name" value="ConA-like_dom_sf"/>
</dbReference>
<dbReference type="Proteomes" id="UP000785171">
    <property type="component" value="Unassembled WGS sequence"/>
</dbReference>
<dbReference type="EMBL" id="MAYM02000601">
    <property type="protein sequence ID" value="RLN37319.1"/>
    <property type="molecule type" value="Genomic_DNA"/>
</dbReference>
<dbReference type="Pfam" id="PF03935">
    <property type="entry name" value="SKN1_KRE6_Sbg1"/>
    <property type="match status" value="1"/>
</dbReference>
<name>A0A3R7G7T3_9STRA</name>
<dbReference type="GO" id="GO:0006078">
    <property type="term" value="P:(1-&gt;6)-beta-D-glucan biosynthetic process"/>
    <property type="evidence" value="ECO:0007669"/>
    <property type="project" value="TreeGrafter"/>
</dbReference>
<evidence type="ECO:0000313" key="6">
    <source>
        <dbReference type="EMBL" id="KAG2512969.1"/>
    </source>
</evidence>
<keyword evidence="2 5" id="KW-0472">Membrane</keyword>
<accession>A0A3R7G7T3</accession>
<protein>
    <recommendedName>
        <fullName evidence="12">EGF-like domain-containing protein</fullName>
    </recommendedName>
</protein>
<organism evidence="8 11">
    <name type="scientific">Phytophthora kernoviae</name>
    <dbReference type="NCBI Taxonomy" id="325452"/>
    <lineage>
        <taxon>Eukaryota</taxon>
        <taxon>Sar</taxon>
        <taxon>Stramenopiles</taxon>
        <taxon>Oomycota</taxon>
        <taxon>Peronosporomycetes</taxon>
        <taxon>Peronosporales</taxon>
        <taxon>Peronosporaceae</taxon>
        <taxon>Phytophthora</taxon>
    </lineage>
</organism>
<dbReference type="GO" id="GO:0015926">
    <property type="term" value="F:glucosidase activity"/>
    <property type="evidence" value="ECO:0007669"/>
    <property type="project" value="TreeGrafter"/>
</dbReference>
<evidence type="ECO:0000256" key="5">
    <source>
        <dbReference type="SAM" id="Phobius"/>
    </source>
</evidence>
<evidence type="ECO:0008006" key="12">
    <source>
        <dbReference type="Google" id="ProtNLM"/>
    </source>
</evidence>
<feature type="transmembrane region" description="Helical" evidence="5">
    <location>
        <begin position="310"/>
        <end position="329"/>
    </location>
</feature>
<evidence type="ECO:0000256" key="3">
    <source>
        <dbReference type="ARBA" id="ARBA00023180"/>
    </source>
</evidence>
<comment type="caution">
    <text evidence="8">The sequence shown here is derived from an EMBL/GenBank/DDBJ whole genome shotgun (WGS) entry which is preliminary data.</text>
</comment>
<dbReference type="Proteomes" id="UP000792063">
    <property type="component" value="Unassembled WGS sequence"/>
</dbReference>
<evidence type="ECO:0000256" key="2">
    <source>
        <dbReference type="ARBA" id="ARBA00023136"/>
    </source>
</evidence>
<gene>
    <name evidence="8" type="ORF">BBI17_008164</name>
    <name evidence="9" type="ORF">BBO99_00008206</name>
    <name evidence="6" type="ORF">JM16_007949</name>
    <name evidence="7" type="ORF">JM18_007868</name>
</gene>
<evidence type="ECO:0000313" key="10">
    <source>
        <dbReference type="Proteomes" id="UP000285624"/>
    </source>
</evidence>
<dbReference type="PANTHER" id="PTHR31361:SF1">
    <property type="entry name" value="BETA-GLUCAN SYNTHESIS-ASSOCIATED PROTEIN KRE6-RELATED"/>
    <property type="match status" value="1"/>
</dbReference>
<dbReference type="InterPro" id="IPR005629">
    <property type="entry name" value="Skn1/Kre6/Sbg1"/>
</dbReference>
<reference evidence="10 11" key="2">
    <citation type="submission" date="2018-07" db="EMBL/GenBank/DDBJ databases">
        <title>Genome sequencing of oomycete isolates from Chile give support for New Zealand origin for Phytophthora kernoviae and make available the first Nothophytophthora sp. genome.</title>
        <authorList>
            <person name="Studholme D.J."/>
            <person name="Sanfuentes E."/>
            <person name="Panda P."/>
            <person name="Hill R."/>
            <person name="Sambles C."/>
            <person name="Grant M."/>
            <person name="Williams N.M."/>
            <person name="Mcdougal R.L."/>
        </authorList>
    </citation>
    <scope>NUCLEOTIDE SEQUENCE [LARGE SCALE GENOMIC DNA]</scope>
    <source>
        <strain evidence="8">Chile2</strain>
        <strain evidence="9">Chile4</strain>
    </source>
</reference>
<comment type="subcellular location">
    <subcellularLocation>
        <location evidence="1">Membrane</location>
    </subcellularLocation>
</comment>
<dbReference type="AlphaFoldDB" id="A0A3R7G7T3"/>
<evidence type="ECO:0000313" key="11">
    <source>
        <dbReference type="Proteomes" id="UP000285883"/>
    </source>
</evidence>
<dbReference type="EMBL" id="MBDN02000401">
    <property type="protein sequence ID" value="RLN75609.1"/>
    <property type="molecule type" value="Genomic_DNA"/>
</dbReference>
<keyword evidence="10" id="KW-1185">Reference proteome</keyword>
<evidence type="ECO:0000313" key="9">
    <source>
        <dbReference type="EMBL" id="RLN75609.1"/>
    </source>
</evidence>
<reference evidence="6" key="3">
    <citation type="submission" date="2020-06" db="EMBL/GenBank/DDBJ databases">
        <authorList>
            <person name="Studholme D.J."/>
        </authorList>
    </citation>
    <scope>NUCLEOTIDE SEQUENCE</scope>
    <source>
        <strain evidence="6">NZFS 2646</strain>
        <strain evidence="7">NZFS 3630</strain>
    </source>
</reference>
<dbReference type="PANTHER" id="PTHR31361">
    <property type="entry name" value="BETA-GLUCAN SYNTHESIS-ASSOCIATED PROTEIN KRE6-RELATED"/>
    <property type="match status" value="1"/>
</dbReference>
<dbReference type="SUPFAM" id="SSF49899">
    <property type="entry name" value="Concanavalin A-like lectins/glucanases"/>
    <property type="match status" value="1"/>
</dbReference>
<dbReference type="STRING" id="325452.A0A3R7G7T3"/>
<dbReference type="Proteomes" id="UP000285883">
    <property type="component" value="Unassembled WGS sequence"/>
</dbReference>
<keyword evidence="4" id="KW-0961">Cell wall biogenesis/degradation</keyword>
<proteinExistence type="predicted"/>
<dbReference type="Proteomes" id="UP000285624">
    <property type="component" value="Unassembled WGS sequence"/>
</dbReference>
<evidence type="ECO:0000313" key="8">
    <source>
        <dbReference type="EMBL" id="RLN37319.1"/>
    </source>
</evidence>
<evidence type="ECO:0000256" key="4">
    <source>
        <dbReference type="ARBA" id="ARBA00023316"/>
    </source>
</evidence>
<dbReference type="EMBL" id="JPWU03000394">
    <property type="protein sequence ID" value="KAG2517195.1"/>
    <property type="molecule type" value="Genomic_DNA"/>
</dbReference>
<evidence type="ECO:0000256" key="1">
    <source>
        <dbReference type="ARBA" id="ARBA00004370"/>
    </source>
</evidence>
<evidence type="ECO:0000313" key="7">
    <source>
        <dbReference type="EMBL" id="KAG2517195.1"/>
    </source>
</evidence>
<dbReference type="Gene3D" id="2.60.120.200">
    <property type="match status" value="1"/>
</dbReference>
<dbReference type="GO" id="GO:0071555">
    <property type="term" value="P:cell wall organization"/>
    <property type="evidence" value="ECO:0007669"/>
    <property type="project" value="UniProtKB-KW"/>
</dbReference>
<keyword evidence="5" id="KW-0812">Transmembrane</keyword>
<dbReference type="GO" id="GO:0005886">
    <property type="term" value="C:plasma membrane"/>
    <property type="evidence" value="ECO:0007669"/>
    <property type="project" value="TreeGrafter"/>
</dbReference>
<keyword evidence="5" id="KW-1133">Transmembrane helix</keyword>
<keyword evidence="3" id="KW-0325">Glycoprotein</keyword>
<reference evidence="6" key="1">
    <citation type="journal article" date="2015" name="Genom Data">
        <title>Genome sequences of six Phytophthora species associated with forests in New Zealand.</title>
        <authorList>
            <person name="Studholme D.J."/>
            <person name="McDougal R.L."/>
            <person name="Sambles C."/>
            <person name="Hansen E."/>
            <person name="Hardy G."/>
            <person name="Grant M."/>
            <person name="Ganley R.J."/>
            <person name="Williams N.M."/>
        </authorList>
    </citation>
    <scope>NUCLEOTIDE SEQUENCE</scope>
    <source>
        <strain evidence="6">NZFS 2646</strain>
        <strain evidence="7">NZFS 3630</strain>
    </source>
</reference>
<dbReference type="GO" id="GO:0005789">
    <property type="term" value="C:endoplasmic reticulum membrane"/>
    <property type="evidence" value="ECO:0007669"/>
    <property type="project" value="TreeGrafter"/>
</dbReference>
<sequence length="376" mass="41258">MTDTVTESDGRGVFRIKVMEEENITYTVYNTYAKPAGFETHYMYYRAGMVQSWNKFCFQGDSFNSKCSSPLGATEPKSNVMPAFEYQMDAISANWPVHLAAYTTYVKYQLEWVTGSEGYIRWMVEDIVIFEITAESIENVPQDDNKSNPKKIMLEEPMYIIFNVALSTSWGAVPPNPGEPCRGDGTNAQTNAICDGFPMYMKIDYIRIYQDLSKGSDMSIGCDPDTHPTAQWIKDHIDEYETPDNKVIEVTGGASCKHDYDCTVSTSFISTGTCRKDGRCHCGASGAWGGPRCTTALSDTSSTKGYGPSMAISAIYAALAIVVFALALYKIMGQQNKKAMVVGAGVTGPAILSKVEMEDIPRSVGVVSGASDEKLV</sequence>